<name>A0A806KAR7_9BACT</name>
<reference evidence="1" key="1">
    <citation type="submission" date="2012-03" db="EMBL/GenBank/DDBJ databases">
        <title>Functional metagenomics reveals considerable lignocellulase gene clusters in the gut microbiome of a wood-feeding higher termite.</title>
        <authorList>
            <person name="Liu N."/>
        </authorList>
    </citation>
    <scope>NUCLEOTIDE SEQUENCE</scope>
</reference>
<proteinExistence type="predicted"/>
<accession>A0A806KAR7</accession>
<evidence type="ECO:0000313" key="1">
    <source>
        <dbReference type="EMBL" id="AGS51654.1"/>
    </source>
</evidence>
<protein>
    <submittedName>
        <fullName evidence="1">Uncharacterized protein</fullName>
    </submittedName>
</protein>
<dbReference type="AlphaFoldDB" id="A0A806KAR7"/>
<sequence length="183" mass="20539">MIGKNIVETVINEMQNFFPGNDIYFSKTRDVFLARLQSYILETKKYLESAIIGEIGNNTFDHNFGFDAGLPKGVYLNTEYLQKYTVIADYGKGLKQSLRLVLPIASDMEAIETAFTKRVSGRSPEQRGNGLKFVSETIQQNNWHLYFQSGAGSCLIDRNGIQFIEKNNSLTGCLAIIDFNGGE</sequence>
<organism evidence="1">
    <name type="scientific">uncultured bacterium contig00026</name>
    <dbReference type="NCBI Taxonomy" id="1181515"/>
    <lineage>
        <taxon>Bacteria</taxon>
        <taxon>environmental samples</taxon>
    </lineage>
</organism>
<dbReference type="EMBL" id="JQ844167">
    <property type="protein sequence ID" value="AGS51654.1"/>
    <property type="molecule type" value="Genomic_DNA"/>
</dbReference>